<protein>
    <submittedName>
        <fullName evidence="1">Uncharacterized protein</fullName>
    </submittedName>
</protein>
<sequence>MAFQQREETKRVGSSAGGKITIRGGFLESRFFYPACAKGRKRRGRFLLPTRSLGFKAKKEAAF</sequence>
<comment type="caution">
    <text evidence="1">The sequence shown here is derived from an EMBL/GenBank/DDBJ whole genome shotgun (WGS) entry which is preliminary data.</text>
</comment>
<dbReference type="EMBL" id="VSSQ01003686">
    <property type="protein sequence ID" value="MPM21874.1"/>
    <property type="molecule type" value="Genomic_DNA"/>
</dbReference>
<dbReference type="AlphaFoldDB" id="A0A644Y6Y0"/>
<name>A0A644Y6Y0_9ZZZZ</name>
<accession>A0A644Y6Y0</accession>
<organism evidence="1">
    <name type="scientific">bioreactor metagenome</name>
    <dbReference type="NCBI Taxonomy" id="1076179"/>
    <lineage>
        <taxon>unclassified sequences</taxon>
        <taxon>metagenomes</taxon>
        <taxon>ecological metagenomes</taxon>
    </lineage>
</organism>
<gene>
    <name evidence="1" type="ORF">SDC9_68324</name>
</gene>
<evidence type="ECO:0000313" key="1">
    <source>
        <dbReference type="EMBL" id="MPM21874.1"/>
    </source>
</evidence>
<reference evidence="1" key="1">
    <citation type="submission" date="2019-08" db="EMBL/GenBank/DDBJ databases">
        <authorList>
            <person name="Kucharzyk K."/>
            <person name="Murdoch R.W."/>
            <person name="Higgins S."/>
            <person name="Loffler F."/>
        </authorList>
    </citation>
    <scope>NUCLEOTIDE SEQUENCE</scope>
</reference>
<proteinExistence type="predicted"/>